<comment type="subcellular location">
    <subcellularLocation>
        <location evidence="1">Membrane</location>
        <topology evidence="1">Single-pass membrane protein</topology>
    </subcellularLocation>
</comment>
<sequence>MRRKGFTLIELLIVIAIIAILAAIAIPQFAKYRIRAYNGAAESDLRNARTTFESLYADWQRYPNGVNKQTGTITLTVPLPSGGTFSDTFNTSTNVYFASATNTGGQAPNSSYTMVTHHLQGDIEYGADSDVQGIYYKKSGSYIGHDMTNNPPTSVPQQDDFAAAGNWILQ</sequence>
<comment type="caution">
    <text evidence="7">The sequence shown here is derived from an EMBL/GenBank/DDBJ whole genome shotgun (WGS) entry which is preliminary data.</text>
</comment>
<dbReference type="Gene3D" id="3.30.700.10">
    <property type="entry name" value="Glycoprotein, Type 4 Pilin"/>
    <property type="match status" value="1"/>
</dbReference>
<dbReference type="SUPFAM" id="SSF54523">
    <property type="entry name" value="Pili subunits"/>
    <property type="match status" value="1"/>
</dbReference>
<dbReference type="Pfam" id="PF07963">
    <property type="entry name" value="N_methyl"/>
    <property type="match status" value="1"/>
</dbReference>
<protein>
    <submittedName>
        <fullName evidence="7">Prepilin-type N-terminal cleavage/methylation domain-containing protein</fullName>
    </submittedName>
</protein>
<dbReference type="AlphaFoldDB" id="A0A7V3NVD7"/>
<evidence type="ECO:0000256" key="3">
    <source>
        <dbReference type="ARBA" id="ARBA00022692"/>
    </source>
</evidence>
<dbReference type="InterPro" id="IPR012902">
    <property type="entry name" value="N_methyl_site"/>
</dbReference>
<evidence type="ECO:0000313" key="7">
    <source>
        <dbReference type="EMBL" id="HGB36164.1"/>
    </source>
</evidence>
<proteinExistence type="predicted"/>
<keyword evidence="3 6" id="KW-0812">Transmembrane</keyword>
<dbReference type="PROSITE" id="PS00409">
    <property type="entry name" value="PROKAR_NTER_METHYL"/>
    <property type="match status" value="1"/>
</dbReference>
<name>A0A7V3NVD7_UNCW3</name>
<evidence type="ECO:0000256" key="2">
    <source>
        <dbReference type="ARBA" id="ARBA00022481"/>
    </source>
</evidence>
<keyword evidence="2" id="KW-0488">Methylation</keyword>
<evidence type="ECO:0000256" key="1">
    <source>
        <dbReference type="ARBA" id="ARBA00004167"/>
    </source>
</evidence>
<dbReference type="PANTHER" id="PTHR30093:SF44">
    <property type="entry name" value="TYPE II SECRETION SYSTEM CORE PROTEIN G"/>
    <property type="match status" value="1"/>
</dbReference>
<feature type="transmembrane region" description="Helical" evidence="6">
    <location>
        <begin position="6"/>
        <end position="26"/>
    </location>
</feature>
<dbReference type="PANTHER" id="PTHR30093">
    <property type="entry name" value="GENERAL SECRETION PATHWAY PROTEIN G"/>
    <property type="match status" value="1"/>
</dbReference>
<evidence type="ECO:0000256" key="6">
    <source>
        <dbReference type="SAM" id="Phobius"/>
    </source>
</evidence>
<keyword evidence="5 6" id="KW-0472">Membrane</keyword>
<evidence type="ECO:0000256" key="5">
    <source>
        <dbReference type="ARBA" id="ARBA00023136"/>
    </source>
</evidence>
<reference evidence="7" key="1">
    <citation type="journal article" date="2020" name="mSystems">
        <title>Genome- and Community-Level Interaction Insights into Carbon Utilization and Element Cycling Functions of Hydrothermarchaeota in Hydrothermal Sediment.</title>
        <authorList>
            <person name="Zhou Z."/>
            <person name="Liu Y."/>
            <person name="Xu W."/>
            <person name="Pan J."/>
            <person name="Luo Z.H."/>
            <person name="Li M."/>
        </authorList>
    </citation>
    <scope>NUCLEOTIDE SEQUENCE [LARGE SCALE GENOMIC DNA]</scope>
    <source>
        <strain evidence="7">SpSt-754</strain>
    </source>
</reference>
<keyword evidence="4 6" id="KW-1133">Transmembrane helix</keyword>
<dbReference type="InterPro" id="IPR045584">
    <property type="entry name" value="Pilin-like"/>
</dbReference>
<dbReference type="GO" id="GO:0016020">
    <property type="term" value="C:membrane"/>
    <property type="evidence" value="ECO:0007669"/>
    <property type="project" value="UniProtKB-SubCell"/>
</dbReference>
<dbReference type="EMBL" id="DTGD01000167">
    <property type="protein sequence ID" value="HGB36164.1"/>
    <property type="molecule type" value="Genomic_DNA"/>
</dbReference>
<dbReference type="NCBIfam" id="TIGR02532">
    <property type="entry name" value="IV_pilin_GFxxxE"/>
    <property type="match status" value="1"/>
</dbReference>
<organism evidence="7">
    <name type="scientific">candidate division WOR-3 bacterium</name>
    <dbReference type="NCBI Taxonomy" id="2052148"/>
    <lineage>
        <taxon>Bacteria</taxon>
        <taxon>Bacteria division WOR-3</taxon>
    </lineage>
</organism>
<evidence type="ECO:0000256" key="4">
    <source>
        <dbReference type="ARBA" id="ARBA00022989"/>
    </source>
</evidence>
<gene>
    <name evidence="7" type="ORF">ENV38_04595</name>
</gene>
<accession>A0A7V3NVD7</accession>